<keyword evidence="6" id="KW-1185">Reference proteome</keyword>
<dbReference type="CDD" id="cd01392">
    <property type="entry name" value="HTH_LacI"/>
    <property type="match status" value="1"/>
</dbReference>
<feature type="domain" description="HTH lacI-type" evidence="4">
    <location>
        <begin position="3"/>
        <end position="59"/>
    </location>
</feature>
<dbReference type="Gene3D" id="3.40.50.2300">
    <property type="match status" value="2"/>
</dbReference>
<proteinExistence type="predicted"/>
<evidence type="ECO:0000313" key="5">
    <source>
        <dbReference type="EMBL" id="MBT0993989.1"/>
    </source>
</evidence>
<evidence type="ECO:0000256" key="2">
    <source>
        <dbReference type="ARBA" id="ARBA00023125"/>
    </source>
</evidence>
<dbReference type="PRINTS" id="PR00036">
    <property type="entry name" value="HTHLACI"/>
</dbReference>
<dbReference type="CDD" id="cd06267">
    <property type="entry name" value="PBP1_LacI_sugar_binding-like"/>
    <property type="match status" value="1"/>
</dbReference>
<dbReference type="InterPro" id="IPR028082">
    <property type="entry name" value="Peripla_BP_I"/>
</dbReference>
<keyword evidence="3" id="KW-0804">Transcription</keyword>
<organism evidence="5 6">
    <name type="scientific">Cellulomonas fulva</name>
    <dbReference type="NCBI Taxonomy" id="2835530"/>
    <lineage>
        <taxon>Bacteria</taxon>
        <taxon>Bacillati</taxon>
        <taxon>Actinomycetota</taxon>
        <taxon>Actinomycetes</taxon>
        <taxon>Micrococcales</taxon>
        <taxon>Cellulomonadaceae</taxon>
        <taxon>Cellulomonas</taxon>
    </lineage>
</organism>
<dbReference type="RefSeq" id="WP_214348420.1">
    <property type="nucleotide sequence ID" value="NZ_JAHBOH010000001.1"/>
</dbReference>
<accession>A0ABS5TXV7</accession>
<dbReference type="Pfam" id="PF13377">
    <property type="entry name" value="Peripla_BP_3"/>
    <property type="match status" value="1"/>
</dbReference>
<protein>
    <submittedName>
        <fullName evidence="5">LacI family transcriptional regulator</fullName>
    </submittedName>
</protein>
<dbReference type="PANTHER" id="PTHR30146:SF109">
    <property type="entry name" value="HTH-TYPE TRANSCRIPTIONAL REGULATOR GALS"/>
    <property type="match status" value="1"/>
</dbReference>
<evidence type="ECO:0000259" key="4">
    <source>
        <dbReference type="PROSITE" id="PS50932"/>
    </source>
</evidence>
<name>A0ABS5TXV7_9CELL</name>
<keyword evidence="2" id="KW-0238">DNA-binding</keyword>
<comment type="caution">
    <text evidence="5">The sequence shown here is derived from an EMBL/GenBank/DDBJ whole genome shotgun (WGS) entry which is preliminary data.</text>
</comment>
<reference evidence="5 6" key="1">
    <citation type="submission" date="2021-05" db="EMBL/GenBank/DDBJ databases">
        <title>Description of Cellulomonas sp. DKR-3 sp. nov.</title>
        <authorList>
            <person name="Dahal R.H."/>
            <person name="Chaudhary D.K."/>
        </authorList>
    </citation>
    <scope>NUCLEOTIDE SEQUENCE [LARGE SCALE GENOMIC DNA]</scope>
    <source>
        <strain evidence="5 6">DKR-3</strain>
    </source>
</reference>
<dbReference type="Pfam" id="PF00356">
    <property type="entry name" value="LacI"/>
    <property type="match status" value="1"/>
</dbReference>
<keyword evidence="1" id="KW-0805">Transcription regulation</keyword>
<sequence length="339" mass="35193">MAVTLSDVAREAGVSLATASRAINGSPTRTVRADLRDRVLAAAERLRYTPDANAQAVARGRTTSLGLVVHDIADPYFSSIARGVTHAAGRAGLQVILASTEQDPSRELEIVELLRRQRARAIVIAGGRHDDADATAALAAVLAEYRDSGGAAALVGQPVLGTDTVQIANADGARALARELHARGYRDVAVLAGPPTHLTARERREAFVDELARLGVRVPDERVVAGAFDHDGGADAMRSLLAAGPVPELVFAVNDVMALGALTAVRAAGLGVPDDLALAGFDDITTLRDVVPGLTTVRIPLEEVGVAATELALEPAGGAPRVVPVETHVTIRESTPARG</sequence>
<dbReference type="PROSITE" id="PS50932">
    <property type="entry name" value="HTH_LACI_2"/>
    <property type="match status" value="1"/>
</dbReference>
<gene>
    <name evidence="5" type="ORF">KIN34_06780</name>
</gene>
<dbReference type="SMART" id="SM00354">
    <property type="entry name" value="HTH_LACI"/>
    <property type="match status" value="1"/>
</dbReference>
<dbReference type="Proteomes" id="UP000722125">
    <property type="component" value="Unassembled WGS sequence"/>
</dbReference>
<dbReference type="InterPro" id="IPR010982">
    <property type="entry name" value="Lambda_DNA-bd_dom_sf"/>
</dbReference>
<dbReference type="InterPro" id="IPR000843">
    <property type="entry name" value="HTH_LacI"/>
</dbReference>
<evidence type="ECO:0000256" key="3">
    <source>
        <dbReference type="ARBA" id="ARBA00023163"/>
    </source>
</evidence>
<evidence type="ECO:0000313" key="6">
    <source>
        <dbReference type="Proteomes" id="UP000722125"/>
    </source>
</evidence>
<dbReference type="Gene3D" id="1.10.260.40">
    <property type="entry name" value="lambda repressor-like DNA-binding domains"/>
    <property type="match status" value="1"/>
</dbReference>
<dbReference type="InterPro" id="IPR046335">
    <property type="entry name" value="LacI/GalR-like_sensor"/>
</dbReference>
<dbReference type="SUPFAM" id="SSF47413">
    <property type="entry name" value="lambda repressor-like DNA-binding domains"/>
    <property type="match status" value="1"/>
</dbReference>
<evidence type="ECO:0000256" key="1">
    <source>
        <dbReference type="ARBA" id="ARBA00023015"/>
    </source>
</evidence>
<dbReference type="PANTHER" id="PTHR30146">
    <property type="entry name" value="LACI-RELATED TRANSCRIPTIONAL REPRESSOR"/>
    <property type="match status" value="1"/>
</dbReference>
<dbReference type="EMBL" id="JAHBOH010000001">
    <property type="protein sequence ID" value="MBT0993989.1"/>
    <property type="molecule type" value="Genomic_DNA"/>
</dbReference>
<dbReference type="PROSITE" id="PS00356">
    <property type="entry name" value="HTH_LACI_1"/>
    <property type="match status" value="1"/>
</dbReference>
<dbReference type="SUPFAM" id="SSF53822">
    <property type="entry name" value="Periplasmic binding protein-like I"/>
    <property type="match status" value="1"/>
</dbReference>